<keyword evidence="2" id="KW-1185">Reference proteome</keyword>
<evidence type="ECO:0000313" key="2">
    <source>
        <dbReference type="Proteomes" id="UP000192140"/>
    </source>
</evidence>
<proteinExistence type="predicted"/>
<dbReference type="AlphaFoldDB" id="A0A1S7TN74"/>
<name>A0A1S7TN74_9HYPH</name>
<organism evidence="1 2">
    <name type="scientific">Agrobacterium deltaense NCPPB 1641</name>
    <dbReference type="NCBI Taxonomy" id="1183425"/>
    <lineage>
        <taxon>Bacteria</taxon>
        <taxon>Pseudomonadati</taxon>
        <taxon>Pseudomonadota</taxon>
        <taxon>Alphaproteobacteria</taxon>
        <taxon>Hyphomicrobiales</taxon>
        <taxon>Rhizobiaceae</taxon>
        <taxon>Rhizobium/Agrobacterium group</taxon>
        <taxon>Agrobacterium</taxon>
    </lineage>
</organism>
<accession>A0A1S7TN74</accession>
<dbReference type="Proteomes" id="UP000192140">
    <property type="component" value="Unassembled WGS sequence"/>
</dbReference>
<sequence length="57" mass="6337">MRLRRALPASSLPMMTPLTAWQKVGDYHSRNIGGRKSSNLAANGVHSEVLTEVRIYV</sequence>
<evidence type="ECO:0000313" key="1">
    <source>
        <dbReference type="EMBL" id="CVI56049.1"/>
    </source>
</evidence>
<protein>
    <submittedName>
        <fullName evidence="1">Uncharacterized protein</fullName>
    </submittedName>
</protein>
<reference evidence="1" key="1">
    <citation type="submission" date="2016-01" db="EMBL/GenBank/DDBJ databases">
        <authorList>
            <person name="Regsiter A."/>
            <person name="william w."/>
        </authorList>
    </citation>
    <scope>NUCLEOTIDE SEQUENCE</scope>
    <source>
        <strain evidence="1">NCPPB 1641</strain>
    </source>
</reference>
<comment type="caution">
    <text evidence="1">The sequence shown here is derived from an EMBL/GenBank/DDBJ whole genome shotgun (WGS) entry which is preliminary data.</text>
</comment>
<dbReference type="EMBL" id="FCNP01000018">
    <property type="protein sequence ID" value="CVI56049.1"/>
    <property type="molecule type" value="Genomic_DNA"/>
</dbReference>
<gene>
    <name evidence="1" type="ORF">AGR7A_Cc250102</name>
</gene>